<gene>
    <name evidence="2" type="ORF">CYMTET_9434</name>
</gene>
<proteinExistence type="predicted"/>
<name>A0AAE0GR25_9CHLO</name>
<evidence type="ECO:0000256" key="1">
    <source>
        <dbReference type="SAM" id="MobiDB-lite"/>
    </source>
</evidence>
<dbReference type="EMBL" id="LGRX02003138">
    <property type="protein sequence ID" value="KAK3282849.1"/>
    <property type="molecule type" value="Genomic_DNA"/>
</dbReference>
<keyword evidence="3" id="KW-1185">Reference proteome</keyword>
<protein>
    <submittedName>
        <fullName evidence="2">Uncharacterized protein</fullName>
    </submittedName>
</protein>
<evidence type="ECO:0000313" key="2">
    <source>
        <dbReference type="EMBL" id="KAK3282849.1"/>
    </source>
</evidence>
<sequence>MGRRPKRSEALSKLNKKEVPGTNLSRGAVFGSKGGLVLSKVVSDSIDTTAKILSQLPQIQKEREIEQDAELLSTFADRLAEAASQQAAKNAYALKRAHAANTDSNGRPILSEYRIKQLQEQEKVHKHRPNNGFKQHMKCAKLTDQLKWANGQVKILAKSKDSIVSKYRDSKRNHKSEIKSAIKLQKRQAQTSKSLAASNLRAKRDALARHGIERSKKCALSRKISRVESRVTPAILKKVVMKKLRPKKREYAPSVVDASGELLEEGLSATQVSKSWPIFLNALFSTGDPSEKREKMMAPSTINTWGLVLGEVLGSALEHSLSLVDVDIPQPWKECLGGIVPFGIMFDTSMRHGHHLMPLRLCFYNFCEQALVTPLLSVTSVGDTSGETQCDVVVLGLDERDLFGGLFHSGTDNTNSMSGRGGKDGKGKGGAIHMLQLEMERRDGTFTRLPRTPCTMHVLHIQYTIFEETVCGKVPKGKRGFITAHPVNLCNMLHWMHHSERKGAWPFMKLIYETFGYRLRAFPKCVATRWEYNVNAFENFDTRADDIRSAMFFYVCLLAHVKKSISTYWFILLQWISVLILRLQMKAMIVLANEHYRPALCWTKGVDPVQHIHPGGKEAKQLPAGHKAHLMPDQSLKWQRRLQVFYGNSNVYSRKNGVKLDEMFWGKTPDVPPPDRMSLQMCNMSSDINLHAAAKVNQMKHVEEIAVVADNVRADLSVEGADPGSILRERFNEWKRLNSSSDLQLREPGCARPLNFAFFMSSQVGSQLIRGFMTSDFIRAAGHSSVSILAKRGAGNPDPLREFRACNRVDVCVFIKWDSRAFPTLVAECKKRGAGVFIDYMDYCQTHQKNVAHFWPTAVDGFIVQSKYQEVFFREINFTKSVAIYHPHTNLDSLQNTVDRPPSVVGYTGHWRNLGASNKEVFDAVQSWGESRGVVFKSIDYTAYKGRGSGRGDIYKQRIYHVAVEGVDIAIVWPSAIIDREVFFKPVTRLVYWWSHGIPTIFYPTQSYAEISLALGYPLAARTTEEVLQWMEKLVESSEFRQTVSKIGIEGAKLFGMEGSAGQYLSAFSAVDLCAIHYFGHHEDDPGPLIIQFNDFLVAIVASASGALDDKQAKRQLLAALDAGFYKEVTTPPRLDMELDKVDIEDIFAHVLEVLEKVNPNPSCLAH</sequence>
<comment type="caution">
    <text evidence="2">The sequence shown here is derived from an EMBL/GenBank/DDBJ whole genome shotgun (WGS) entry which is preliminary data.</text>
</comment>
<feature type="compositionally biased region" description="Basic and acidic residues" evidence="1">
    <location>
        <begin position="7"/>
        <end position="19"/>
    </location>
</feature>
<dbReference type="Proteomes" id="UP001190700">
    <property type="component" value="Unassembled WGS sequence"/>
</dbReference>
<evidence type="ECO:0000313" key="3">
    <source>
        <dbReference type="Proteomes" id="UP001190700"/>
    </source>
</evidence>
<accession>A0AAE0GR25</accession>
<reference evidence="2 3" key="1">
    <citation type="journal article" date="2015" name="Genome Biol. Evol.">
        <title>Comparative Genomics of a Bacterivorous Green Alga Reveals Evolutionary Causalities and Consequences of Phago-Mixotrophic Mode of Nutrition.</title>
        <authorList>
            <person name="Burns J.A."/>
            <person name="Paasch A."/>
            <person name="Narechania A."/>
            <person name="Kim E."/>
        </authorList>
    </citation>
    <scope>NUCLEOTIDE SEQUENCE [LARGE SCALE GENOMIC DNA]</scope>
    <source>
        <strain evidence="2 3">PLY_AMNH</strain>
    </source>
</reference>
<feature type="region of interest" description="Disordered" evidence="1">
    <location>
        <begin position="1"/>
        <end position="24"/>
    </location>
</feature>
<dbReference type="AlphaFoldDB" id="A0AAE0GR25"/>
<organism evidence="2 3">
    <name type="scientific">Cymbomonas tetramitiformis</name>
    <dbReference type="NCBI Taxonomy" id="36881"/>
    <lineage>
        <taxon>Eukaryota</taxon>
        <taxon>Viridiplantae</taxon>
        <taxon>Chlorophyta</taxon>
        <taxon>Pyramimonadophyceae</taxon>
        <taxon>Pyramimonadales</taxon>
        <taxon>Pyramimonadaceae</taxon>
        <taxon>Cymbomonas</taxon>
    </lineage>
</organism>